<keyword evidence="3" id="KW-1185">Reference proteome</keyword>
<dbReference type="EMBL" id="QKKF02016774">
    <property type="protein sequence ID" value="RZF41451.1"/>
    <property type="molecule type" value="Genomic_DNA"/>
</dbReference>
<dbReference type="AlphaFoldDB" id="A0A482X814"/>
<dbReference type="InParanoid" id="A0A482X814"/>
<comment type="caution">
    <text evidence="2">The sequence shown here is derived from an EMBL/GenBank/DDBJ whole genome shotgun (WGS) entry which is preliminary data.</text>
</comment>
<evidence type="ECO:0000313" key="2">
    <source>
        <dbReference type="EMBL" id="RZF41451.1"/>
    </source>
</evidence>
<evidence type="ECO:0000256" key="1">
    <source>
        <dbReference type="SAM" id="MobiDB-lite"/>
    </source>
</evidence>
<accession>A0A482X814</accession>
<proteinExistence type="predicted"/>
<protein>
    <submittedName>
        <fullName evidence="2">Uncharacterized protein</fullName>
    </submittedName>
</protein>
<sequence length="151" mass="16349">MSEYVGGYKSVVRIKGKASHVNGRQCSHLARLSFVVGDDGKGSGEKEAIVKKREEDSYAAASRGYGVGAGTATGRDGTGWSAVRLLGRFAVGNLSCLLHHLTKRERSNSEEKRRGLLRSRIERLWSRGRDRDGTGRDGMVGRETVGSLRGG</sequence>
<feature type="region of interest" description="Disordered" evidence="1">
    <location>
        <begin position="128"/>
        <end position="151"/>
    </location>
</feature>
<gene>
    <name evidence="2" type="ORF">LSTR_LSTR000165</name>
</gene>
<organism evidence="2 3">
    <name type="scientific">Laodelphax striatellus</name>
    <name type="common">Small brown planthopper</name>
    <name type="synonym">Delphax striatella</name>
    <dbReference type="NCBI Taxonomy" id="195883"/>
    <lineage>
        <taxon>Eukaryota</taxon>
        <taxon>Metazoa</taxon>
        <taxon>Ecdysozoa</taxon>
        <taxon>Arthropoda</taxon>
        <taxon>Hexapoda</taxon>
        <taxon>Insecta</taxon>
        <taxon>Pterygota</taxon>
        <taxon>Neoptera</taxon>
        <taxon>Paraneoptera</taxon>
        <taxon>Hemiptera</taxon>
        <taxon>Auchenorrhyncha</taxon>
        <taxon>Fulgoroidea</taxon>
        <taxon>Delphacidae</taxon>
        <taxon>Criomorphinae</taxon>
        <taxon>Laodelphax</taxon>
    </lineage>
</organism>
<reference evidence="2 3" key="1">
    <citation type="journal article" date="2017" name="Gigascience">
        <title>Genome sequence of the small brown planthopper, Laodelphax striatellus.</title>
        <authorList>
            <person name="Zhu J."/>
            <person name="Jiang F."/>
            <person name="Wang X."/>
            <person name="Yang P."/>
            <person name="Bao Y."/>
            <person name="Zhao W."/>
            <person name="Wang W."/>
            <person name="Lu H."/>
            <person name="Wang Q."/>
            <person name="Cui N."/>
            <person name="Li J."/>
            <person name="Chen X."/>
            <person name="Luo L."/>
            <person name="Yu J."/>
            <person name="Kang L."/>
            <person name="Cui F."/>
        </authorList>
    </citation>
    <scope>NUCLEOTIDE SEQUENCE [LARGE SCALE GENOMIC DNA]</scope>
    <source>
        <strain evidence="2">Lst14</strain>
    </source>
</reference>
<name>A0A482X814_LAOST</name>
<dbReference type="Proteomes" id="UP000291343">
    <property type="component" value="Unassembled WGS sequence"/>
</dbReference>
<evidence type="ECO:0000313" key="3">
    <source>
        <dbReference type="Proteomes" id="UP000291343"/>
    </source>
</evidence>